<evidence type="ECO:0000256" key="3">
    <source>
        <dbReference type="ARBA" id="ARBA00022980"/>
    </source>
</evidence>
<dbReference type="InterPro" id="IPR013870">
    <property type="entry name" value="Ribosomal_mL54"/>
</dbReference>
<evidence type="ECO:0000313" key="9">
    <source>
        <dbReference type="EMBL" id="KAH7282532.1"/>
    </source>
</evidence>
<evidence type="ECO:0000256" key="6">
    <source>
        <dbReference type="ARBA" id="ARBA00033752"/>
    </source>
</evidence>
<dbReference type="GO" id="GO:0005762">
    <property type="term" value="C:mitochondrial large ribosomal subunit"/>
    <property type="evidence" value="ECO:0007669"/>
    <property type="project" value="TreeGrafter"/>
</dbReference>
<keyword evidence="5" id="KW-0687">Ribonucleoprotein</keyword>
<dbReference type="EMBL" id="CM035440">
    <property type="protein sequence ID" value="KAH7282532.1"/>
    <property type="molecule type" value="Genomic_DNA"/>
</dbReference>
<dbReference type="OrthoDB" id="10252718at2759"/>
<dbReference type="Proteomes" id="UP000825935">
    <property type="component" value="Chromosome 35"/>
</dbReference>
<gene>
    <name evidence="9" type="ORF">KP509_35G034800</name>
</gene>
<evidence type="ECO:0000256" key="2">
    <source>
        <dbReference type="ARBA" id="ARBA00022946"/>
    </source>
</evidence>
<evidence type="ECO:0000256" key="7">
    <source>
        <dbReference type="ARBA" id="ARBA00035179"/>
    </source>
</evidence>
<protein>
    <recommendedName>
        <fullName evidence="7">Large ribosomal subunit protein mL54</fullName>
    </recommendedName>
</protein>
<name>A0A8T2QEL2_CERRI</name>
<dbReference type="OMA" id="CLWHLLD"/>
<reference evidence="9" key="1">
    <citation type="submission" date="2021-08" db="EMBL/GenBank/DDBJ databases">
        <title>WGS assembly of Ceratopteris richardii.</title>
        <authorList>
            <person name="Marchant D.B."/>
            <person name="Chen G."/>
            <person name="Jenkins J."/>
            <person name="Shu S."/>
            <person name="Leebens-Mack J."/>
            <person name="Grimwood J."/>
            <person name="Schmutz J."/>
            <person name="Soltis P."/>
            <person name="Soltis D."/>
            <person name="Chen Z.-H."/>
        </authorList>
    </citation>
    <scope>NUCLEOTIDE SEQUENCE</scope>
    <source>
        <strain evidence="9">Whitten #5841</strain>
        <tissue evidence="9">Leaf</tissue>
    </source>
</reference>
<dbReference type="AlphaFoldDB" id="A0A8T2QEL2"/>
<evidence type="ECO:0000256" key="8">
    <source>
        <dbReference type="SAM" id="MobiDB-lite"/>
    </source>
</evidence>
<keyword evidence="2" id="KW-0809">Transit peptide</keyword>
<accession>A0A8T2QEL2</accession>
<comment type="caution">
    <text evidence="9">The sequence shown here is derived from an EMBL/GenBank/DDBJ whole genome shotgun (WGS) entry which is preliminary data.</text>
</comment>
<dbReference type="PANTHER" id="PTHR28595:SF1">
    <property type="entry name" value="LARGE RIBOSOMAL SUBUNIT PROTEIN ML54"/>
    <property type="match status" value="1"/>
</dbReference>
<keyword evidence="4" id="KW-0496">Mitochondrion</keyword>
<keyword evidence="10" id="KW-1185">Reference proteome</keyword>
<dbReference type="Pfam" id="PF08561">
    <property type="entry name" value="Ribosomal_L37"/>
    <property type="match status" value="1"/>
</dbReference>
<sequence>MSALCGGGVRGRLVLQRLRAAGKGGGKAAAGKASPAKAKKAKEQAPVGPTVDKEVRAKAVLGANIFKEGGDPSIRPDSDYPPWLLSLLYRPLPLSELERRNPETMNIQELQRFVKLDNRRRVKENNALKAKS</sequence>
<organism evidence="9 10">
    <name type="scientific">Ceratopteris richardii</name>
    <name type="common">Triangle waterfern</name>
    <dbReference type="NCBI Taxonomy" id="49495"/>
    <lineage>
        <taxon>Eukaryota</taxon>
        <taxon>Viridiplantae</taxon>
        <taxon>Streptophyta</taxon>
        <taxon>Embryophyta</taxon>
        <taxon>Tracheophyta</taxon>
        <taxon>Polypodiopsida</taxon>
        <taxon>Polypodiidae</taxon>
        <taxon>Polypodiales</taxon>
        <taxon>Pteridineae</taxon>
        <taxon>Pteridaceae</taxon>
        <taxon>Parkerioideae</taxon>
        <taxon>Ceratopteris</taxon>
    </lineage>
</organism>
<evidence type="ECO:0000256" key="5">
    <source>
        <dbReference type="ARBA" id="ARBA00023274"/>
    </source>
</evidence>
<dbReference type="GO" id="GO:0003735">
    <property type="term" value="F:structural constituent of ribosome"/>
    <property type="evidence" value="ECO:0007669"/>
    <property type="project" value="TreeGrafter"/>
</dbReference>
<evidence type="ECO:0000313" key="10">
    <source>
        <dbReference type="Proteomes" id="UP000825935"/>
    </source>
</evidence>
<feature type="region of interest" description="Disordered" evidence="8">
    <location>
        <begin position="21"/>
        <end position="50"/>
    </location>
</feature>
<comment type="similarity">
    <text evidence="6">Belongs to the mitochondrion-specific ribosomal protein mL54 family.</text>
</comment>
<evidence type="ECO:0000256" key="1">
    <source>
        <dbReference type="ARBA" id="ARBA00004173"/>
    </source>
</evidence>
<evidence type="ECO:0000256" key="4">
    <source>
        <dbReference type="ARBA" id="ARBA00023128"/>
    </source>
</evidence>
<comment type="subcellular location">
    <subcellularLocation>
        <location evidence="1">Mitochondrion</location>
    </subcellularLocation>
</comment>
<dbReference type="PANTHER" id="PTHR28595">
    <property type="entry name" value="39S RIBOSOMAL PROTEIN L54, MITOCHONDRIAL"/>
    <property type="match status" value="1"/>
</dbReference>
<keyword evidence="3" id="KW-0689">Ribosomal protein</keyword>
<proteinExistence type="inferred from homology"/>